<evidence type="ECO:0000259" key="12">
    <source>
        <dbReference type="Pfam" id="PF00432"/>
    </source>
</evidence>
<comment type="catalytic activity">
    <reaction evidence="9 11">
        <text>geranylgeranyl diphosphate + L-cysteinyl-[protein] = S-geranylgeranyl-L-cysteinyl-[protein] + diphosphate</text>
        <dbReference type="Rhea" id="RHEA:21240"/>
        <dbReference type="Rhea" id="RHEA-COMP:10131"/>
        <dbReference type="Rhea" id="RHEA-COMP:11537"/>
        <dbReference type="ChEBI" id="CHEBI:29950"/>
        <dbReference type="ChEBI" id="CHEBI:33019"/>
        <dbReference type="ChEBI" id="CHEBI:57533"/>
        <dbReference type="ChEBI" id="CHEBI:86021"/>
        <dbReference type="EC" id="2.5.1.60"/>
    </reaction>
</comment>
<protein>
    <recommendedName>
        <fullName evidence="10 11">Geranylgeranyl transferase type-2 subunit beta</fullName>
        <ecNumber evidence="3 11">2.5.1.60</ecNumber>
    </recommendedName>
</protein>
<dbReference type="FunFam" id="1.50.10.20:FF:000012">
    <property type="entry name" value="Geranylgeranyl transferase type-2 subunit beta"/>
    <property type="match status" value="1"/>
</dbReference>
<dbReference type="GO" id="GO:0072657">
    <property type="term" value="P:protein localization to membrane"/>
    <property type="evidence" value="ECO:0007669"/>
    <property type="project" value="UniProtKB-ARBA"/>
</dbReference>
<keyword evidence="7" id="KW-0677">Repeat</keyword>
<dbReference type="CDD" id="cd02894">
    <property type="entry name" value="GGTase-II"/>
    <property type="match status" value="1"/>
</dbReference>
<evidence type="ECO:0000256" key="3">
    <source>
        <dbReference type="ARBA" id="ARBA00012656"/>
    </source>
</evidence>
<dbReference type="InterPro" id="IPR026873">
    <property type="entry name" value="Ptb1"/>
</dbReference>
<evidence type="ECO:0000256" key="7">
    <source>
        <dbReference type="ARBA" id="ARBA00022737"/>
    </source>
</evidence>
<dbReference type="InterPro" id="IPR008930">
    <property type="entry name" value="Terpenoid_cyclase/PrenylTrfase"/>
</dbReference>
<dbReference type="EMBL" id="ML005142">
    <property type="protein sequence ID" value="RKP19892.1"/>
    <property type="molecule type" value="Genomic_DNA"/>
</dbReference>
<dbReference type="Pfam" id="PF00432">
    <property type="entry name" value="Prenyltrans"/>
    <property type="match status" value="1"/>
</dbReference>
<evidence type="ECO:0000256" key="1">
    <source>
        <dbReference type="ARBA" id="ARBA00010497"/>
    </source>
</evidence>
<comment type="similarity">
    <text evidence="1 11">Belongs to the protein prenyltransferase subunit beta family.</text>
</comment>
<dbReference type="InterPro" id="IPR045089">
    <property type="entry name" value="PGGT1B-like"/>
</dbReference>
<dbReference type="GO" id="GO:0046872">
    <property type="term" value="F:metal ion binding"/>
    <property type="evidence" value="ECO:0007669"/>
    <property type="project" value="UniProtKB-KW"/>
</dbReference>
<dbReference type="Gene3D" id="1.50.10.20">
    <property type="match status" value="1"/>
</dbReference>
<comment type="function">
    <text evidence="11">Catalyzes the transfer of a geranylgeranyl moiety from geranylgeranyl diphosphate to both cysteines of proteins with the C-terminal sequence -XXCC, -XCXC and -CCXX.</text>
</comment>
<evidence type="ECO:0000256" key="9">
    <source>
        <dbReference type="ARBA" id="ARBA00047658"/>
    </source>
</evidence>
<dbReference type="SUPFAM" id="SSF48239">
    <property type="entry name" value="Terpenoid cyclases/Protein prenyltransferases"/>
    <property type="match status" value="1"/>
</dbReference>
<dbReference type="Proteomes" id="UP000281549">
    <property type="component" value="Unassembled WGS sequence"/>
</dbReference>
<dbReference type="GO" id="GO:0005968">
    <property type="term" value="C:Rab-protein geranylgeranyltransferase complex"/>
    <property type="evidence" value="ECO:0007669"/>
    <property type="project" value="UniProtKB-UniRule"/>
</dbReference>
<organism evidence="13 14">
    <name type="scientific">Rozella allomycis (strain CSF55)</name>
    <dbReference type="NCBI Taxonomy" id="988480"/>
    <lineage>
        <taxon>Eukaryota</taxon>
        <taxon>Fungi</taxon>
        <taxon>Fungi incertae sedis</taxon>
        <taxon>Cryptomycota</taxon>
        <taxon>Cryptomycota incertae sedis</taxon>
        <taxon>Rozella</taxon>
    </lineage>
</organism>
<evidence type="ECO:0000256" key="6">
    <source>
        <dbReference type="ARBA" id="ARBA00022723"/>
    </source>
</evidence>
<comment type="subunit">
    <text evidence="2">Heterodimer of an alpha and a beta subunit.</text>
</comment>
<evidence type="ECO:0000256" key="4">
    <source>
        <dbReference type="ARBA" id="ARBA00022602"/>
    </source>
</evidence>
<name>A0A4P9YL44_ROZAC</name>
<proteinExistence type="inferred from homology"/>
<keyword evidence="5 11" id="KW-0808">Transferase</keyword>
<feature type="domain" description="Prenyltransferase alpha-alpha toroid" evidence="12">
    <location>
        <begin position="3"/>
        <end position="299"/>
    </location>
</feature>
<evidence type="ECO:0000256" key="11">
    <source>
        <dbReference type="RuleBase" id="RU365076"/>
    </source>
</evidence>
<dbReference type="PANTHER" id="PTHR11774:SF11">
    <property type="entry name" value="GERANYLGERANYL TRANSFERASE TYPE-2 SUBUNIT BETA"/>
    <property type="match status" value="1"/>
</dbReference>
<keyword evidence="8 11" id="KW-0862">Zinc</keyword>
<dbReference type="GO" id="GO:0004663">
    <property type="term" value="F:Rab geranylgeranyltransferase activity"/>
    <property type="evidence" value="ECO:0007669"/>
    <property type="project" value="UniProtKB-UniRule"/>
</dbReference>
<dbReference type="AlphaFoldDB" id="A0A4P9YL44"/>
<evidence type="ECO:0000313" key="13">
    <source>
        <dbReference type="EMBL" id="RKP19892.1"/>
    </source>
</evidence>
<dbReference type="PANTHER" id="PTHR11774">
    <property type="entry name" value="GERANYLGERANYL TRANSFERASE TYPE BETA SUBUNIT"/>
    <property type="match status" value="1"/>
</dbReference>
<evidence type="ECO:0000256" key="10">
    <source>
        <dbReference type="ARBA" id="ARBA00069127"/>
    </source>
</evidence>
<dbReference type="InterPro" id="IPR001330">
    <property type="entry name" value="Prenyltrans"/>
</dbReference>
<accession>A0A4P9YL44</accession>
<keyword evidence="6 11" id="KW-0479">Metal-binding</keyword>
<evidence type="ECO:0000256" key="8">
    <source>
        <dbReference type="ARBA" id="ARBA00022833"/>
    </source>
</evidence>
<evidence type="ECO:0000313" key="14">
    <source>
        <dbReference type="Proteomes" id="UP000281549"/>
    </source>
</evidence>
<gene>
    <name evidence="13" type="ORF">ROZALSC1DRAFT_28554</name>
</gene>
<dbReference type="EC" id="2.5.1.60" evidence="3 11"/>
<reference evidence="14" key="1">
    <citation type="journal article" date="2018" name="Nat. Microbiol.">
        <title>Leveraging single-cell genomics to expand the fungal tree of life.</title>
        <authorList>
            <person name="Ahrendt S.R."/>
            <person name="Quandt C.A."/>
            <person name="Ciobanu D."/>
            <person name="Clum A."/>
            <person name="Salamov A."/>
            <person name="Andreopoulos B."/>
            <person name="Cheng J.F."/>
            <person name="Woyke T."/>
            <person name="Pelin A."/>
            <person name="Henrissat B."/>
            <person name="Reynolds N.K."/>
            <person name="Benny G.L."/>
            <person name="Smith M.E."/>
            <person name="James T.Y."/>
            <person name="Grigoriev I.V."/>
        </authorList>
    </citation>
    <scope>NUCLEOTIDE SEQUENCE [LARGE SCALE GENOMIC DNA]</scope>
    <source>
        <strain evidence="14">CSF55</strain>
    </source>
</reference>
<evidence type="ECO:0000256" key="5">
    <source>
        <dbReference type="ARBA" id="ARBA00022679"/>
    </source>
</evidence>
<comment type="cofactor">
    <cofactor evidence="11">
        <name>Zn(2+)</name>
        <dbReference type="ChEBI" id="CHEBI:29105"/>
    </cofactor>
    <text evidence="11">Binds 1 zinc ion per subunit.</text>
</comment>
<evidence type="ECO:0000256" key="2">
    <source>
        <dbReference type="ARBA" id="ARBA00011355"/>
    </source>
</evidence>
<keyword evidence="4 11" id="KW-0637">Prenyltransferase</keyword>
<sequence length="309" mass="34848">MPFDKKVHIEYIKTLNDRKDELSYWFTEQLRVSGVYWGVTALFILSDELPFPKDQIIDFVMSCYQPEVGGFGGNAGHDPHILYTLSAVQILFMYDTLNVIDKDKRFINLSDVKSLQQENGSFAGDEWGEIDTRFSYCAISTLSILGSLESIDTDKAVEFILKCQNFDHSFGAIPGSESHAAQGSLKILKKLHLVNVDELAWWLSERQLKCGGLNGRPEKLEDVCYSWWVLSSLSMLGKVDWINKEKLIEFILSCQDLEKGGFSDRPNDMPDVFHTLFGLAGLSLLGYPDLNGVDPVYCMPSSMTANLIK</sequence>